<dbReference type="Gramene" id="Zm00001eb245790_T001">
    <property type="protein sequence ID" value="Zm00001eb245790_P001"/>
    <property type="gene ID" value="Zm00001eb245790"/>
</dbReference>
<reference evidence="1" key="1">
    <citation type="journal article" date="2009" name="PLoS Genet.">
        <title>Sequencing, mapping, and analysis of 27,455 maize full-length cDNAs.</title>
        <authorList>
            <person name="Soderlund C."/>
            <person name="Descour A."/>
            <person name="Kudrna D."/>
            <person name="Bomhoff M."/>
            <person name="Boyd L."/>
            <person name="Currie J."/>
            <person name="Angelova A."/>
            <person name="Collura K."/>
            <person name="Wissotski M."/>
            <person name="Ashley E."/>
            <person name="Morrow D."/>
            <person name="Fernandes J."/>
            <person name="Walbot V."/>
            <person name="Yu Y."/>
        </authorList>
    </citation>
    <scope>NUCLEOTIDE SEQUENCE</scope>
    <source>
        <strain evidence="1">B73</strain>
    </source>
</reference>
<reference evidence="2" key="3">
    <citation type="submission" date="2019-07" db="EMBL/GenBank/DDBJ databases">
        <authorList>
            <person name="Seetharam A."/>
            <person name="Woodhouse M."/>
            <person name="Cannon E."/>
        </authorList>
    </citation>
    <scope>NUCLEOTIDE SEQUENCE [LARGE SCALE GENOMIC DNA]</scope>
    <source>
        <strain evidence="2">cv. B73</strain>
    </source>
</reference>
<accession>B4FGT1</accession>
<reference evidence="2" key="4">
    <citation type="submission" date="2021-05" db="UniProtKB">
        <authorList>
            <consortium name="EnsemblPlants"/>
        </authorList>
    </citation>
    <scope>IDENTIFICATION</scope>
    <source>
        <strain evidence="2">cv. B73</strain>
    </source>
</reference>
<keyword evidence="3" id="KW-1185">Reference proteome</keyword>
<proteinExistence type="evidence at transcript level"/>
<evidence type="ECO:0000313" key="1">
    <source>
        <dbReference type="EMBL" id="ACF81324.1"/>
    </source>
</evidence>
<sequence length="172" mass="18342">MVPLLLRLRLPLLTRSPVHLTAHAAVFGSSSPDLPAQLPASSLPLSMPRALPARRVAPQLSGVPSSPYARYKFPSPIVARRARCFLELGRDLAVVHQLQRTAELPCLPWPSVQLPCSLISARRTRLSPSSPKSDSVSLSSIPVVKLSGSPAFHPCAHVPAELGPVHLAALGL</sequence>
<dbReference type="GeneID" id="100193931"/>
<organism evidence="1">
    <name type="scientific">Zea mays</name>
    <name type="common">Maize</name>
    <dbReference type="NCBI Taxonomy" id="4577"/>
    <lineage>
        <taxon>Eukaryota</taxon>
        <taxon>Viridiplantae</taxon>
        <taxon>Streptophyta</taxon>
        <taxon>Embryophyta</taxon>
        <taxon>Tracheophyta</taxon>
        <taxon>Spermatophyta</taxon>
        <taxon>Magnoliopsida</taxon>
        <taxon>Liliopsida</taxon>
        <taxon>Poales</taxon>
        <taxon>Poaceae</taxon>
        <taxon>PACMAD clade</taxon>
        <taxon>Panicoideae</taxon>
        <taxon>Andropogonodae</taxon>
        <taxon>Andropogoneae</taxon>
        <taxon>Tripsacinae</taxon>
        <taxon>Zea</taxon>
    </lineage>
</organism>
<evidence type="ECO:0000313" key="3">
    <source>
        <dbReference type="Proteomes" id="UP000007305"/>
    </source>
</evidence>
<dbReference type="Proteomes" id="UP000007305">
    <property type="component" value="Chromosome 5"/>
</dbReference>
<name>B4FGT1_MAIZE</name>
<evidence type="ECO:0000313" key="2">
    <source>
        <dbReference type="EnsemblPlants" id="Zm00001eb245790_P001"/>
    </source>
</evidence>
<gene>
    <name evidence="2" type="primary">LOC100193931</name>
</gene>
<protein>
    <submittedName>
        <fullName evidence="1 2">Uncharacterized protein</fullName>
    </submittedName>
</protein>
<reference evidence="3" key="2">
    <citation type="journal article" date="2009" name="Science">
        <title>The B73 maize genome: complexity, diversity, and dynamics.</title>
        <authorList>
            <person name="Schnable P.S."/>
            <person name="Ware D."/>
            <person name="Fulton R.S."/>
            <person name="Stein J.C."/>
            <person name="Wei F."/>
            <person name="Pasternak S."/>
            <person name="Liang C."/>
            <person name="Zhang J."/>
            <person name="Fulton L."/>
            <person name="Graves T.A."/>
            <person name="Minx P."/>
            <person name="Reily A.D."/>
            <person name="Courtney L."/>
            <person name="Kruchowski S.S."/>
            <person name="Tomlinson C."/>
            <person name="Strong C."/>
            <person name="Delehaunty K."/>
            <person name="Fronick C."/>
            <person name="Courtney B."/>
            <person name="Rock S.M."/>
            <person name="Belter E."/>
            <person name="Du F."/>
            <person name="Kim K."/>
            <person name="Abbott R.M."/>
            <person name="Cotton M."/>
            <person name="Levy A."/>
            <person name="Marchetto P."/>
            <person name="Ochoa K."/>
            <person name="Jackson S.M."/>
            <person name="Gillam B."/>
            <person name="Chen W."/>
            <person name="Yan L."/>
            <person name="Higginbotham J."/>
            <person name="Cardenas M."/>
            <person name="Waligorski J."/>
            <person name="Applebaum E."/>
            <person name="Phelps L."/>
            <person name="Falcone J."/>
            <person name="Kanchi K."/>
            <person name="Thane T."/>
            <person name="Scimone A."/>
            <person name="Thane N."/>
            <person name="Henke J."/>
            <person name="Wang T."/>
            <person name="Ruppert J."/>
            <person name="Shah N."/>
            <person name="Rotter K."/>
            <person name="Hodges J."/>
            <person name="Ingenthron E."/>
            <person name="Cordes M."/>
            <person name="Kohlberg S."/>
            <person name="Sgro J."/>
            <person name="Delgado B."/>
            <person name="Mead K."/>
            <person name="Chinwalla A."/>
            <person name="Leonard S."/>
            <person name="Crouse K."/>
            <person name="Collura K."/>
            <person name="Kudrna D."/>
            <person name="Currie J."/>
            <person name="He R."/>
            <person name="Angelova A."/>
            <person name="Rajasekar S."/>
            <person name="Mueller T."/>
            <person name="Lomeli R."/>
            <person name="Scara G."/>
            <person name="Ko A."/>
            <person name="Delaney K."/>
            <person name="Wissotski M."/>
            <person name="Lopez G."/>
            <person name="Campos D."/>
            <person name="Braidotti M."/>
            <person name="Ashley E."/>
            <person name="Golser W."/>
            <person name="Kim H."/>
            <person name="Lee S."/>
            <person name="Lin J."/>
            <person name="Dujmic Z."/>
            <person name="Kim W."/>
            <person name="Talag J."/>
            <person name="Zuccolo A."/>
            <person name="Fan C."/>
            <person name="Sebastian A."/>
            <person name="Kramer M."/>
            <person name="Spiegel L."/>
            <person name="Nascimento L."/>
            <person name="Zutavern T."/>
            <person name="Miller B."/>
            <person name="Ambroise C."/>
            <person name="Muller S."/>
            <person name="Spooner W."/>
            <person name="Narechania A."/>
            <person name="Ren L."/>
            <person name="Wei S."/>
            <person name="Kumari S."/>
            <person name="Faga B."/>
            <person name="Levy M.J."/>
            <person name="McMahan L."/>
            <person name="Van Buren P."/>
            <person name="Vaughn M.W."/>
            <person name="Ying K."/>
            <person name="Yeh C.-T."/>
            <person name="Emrich S.J."/>
            <person name="Jia Y."/>
            <person name="Kalyanaraman A."/>
            <person name="Hsia A.-P."/>
            <person name="Barbazuk W.B."/>
            <person name="Baucom R.S."/>
            <person name="Brutnell T.P."/>
            <person name="Carpita N.C."/>
            <person name="Chaparro C."/>
            <person name="Chia J.-M."/>
            <person name="Deragon J.-M."/>
            <person name="Estill J.C."/>
            <person name="Fu Y."/>
            <person name="Jeddeloh J.A."/>
            <person name="Han Y."/>
            <person name="Lee H."/>
            <person name="Li P."/>
            <person name="Lisch D.R."/>
            <person name="Liu S."/>
            <person name="Liu Z."/>
            <person name="Nagel D.H."/>
            <person name="McCann M.C."/>
            <person name="SanMiguel P."/>
            <person name="Myers A.M."/>
            <person name="Nettleton D."/>
            <person name="Nguyen J."/>
            <person name="Penning B.W."/>
            <person name="Ponnala L."/>
            <person name="Schneider K.L."/>
            <person name="Schwartz D.C."/>
            <person name="Sharma A."/>
            <person name="Soderlund C."/>
            <person name="Springer N.M."/>
            <person name="Sun Q."/>
            <person name="Wang H."/>
            <person name="Waterman M."/>
            <person name="Westerman R."/>
            <person name="Wolfgruber T.K."/>
            <person name="Yang L."/>
            <person name="Yu Y."/>
            <person name="Zhang L."/>
            <person name="Zhou S."/>
            <person name="Zhu Q."/>
            <person name="Bennetzen J.L."/>
            <person name="Dawe R.K."/>
            <person name="Jiang J."/>
            <person name="Jiang N."/>
            <person name="Presting G.G."/>
            <person name="Wessler S.R."/>
            <person name="Aluru S."/>
            <person name="Martienssen R.A."/>
            <person name="Clifton S.W."/>
            <person name="McCombie W.R."/>
            <person name="Wing R.A."/>
            <person name="Wilson R.K."/>
        </authorList>
    </citation>
    <scope>NUCLEOTIDE SEQUENCE [LARGE SCALE GENOMIC DNA]</scope>
    <source>
        <strain evidence="3">cv. B73</strain>
    </source>
</reference>
<dbReference type="EMBL" id="BT036319">
    <property type="protein sequence ID" value="ACF81324.1"/>
    <property type="molecule type" value="mRNA"/>
</dbReference>
<dbReference type="KEGG" id="zma:100193931"/>
<dbReference type="AlphaFoldDB" id="B4FGT1"/>
<dbReference type="EnsemblPlants" id="Zm00001eb245790_T001">
    <property type="protein sequence ID" value="Zm00001eb245790_P001"/>
    <property type="gene ID" value="Zm00001eb245790"/>
</dbReference>
<dbReference type="HOGENOM" id="CLU_1557547_0_0_1"/>
<dbReference type="RefSeq" id="NP_001132474.1">
    <property type="nucleotide sequence ID" value="NM_001139002.1"/>
</dbReference>